<evidence type="ECO:0000256" key="1">
    <source>
        <dbReference type="SAM" id="Phobius"/>
    </source>
</evidence>
<evidence type="ECO:0000259" key="2">
    <source>
        <dbReference type="PROSITE" id="PS50104"/>
    </source>
</evidence>
<dbReference type="InterPro" id="IPR035897">
    <property type="entry name" value="Toll_tir_struct_dom_sf"/>
</dbReference>
<keyword evidence="1" id="KW-1133">Transmembrane helix</keyword>
<keyword evidence="1" id="KW-0812">Transmembrane</keyword>
<keyword evidence="4" id="KW-1185">Reference proteome</keyword>
<dbReference type="Pfam" id="PF13676">
    <property type="entry name" value="TIR_2"/>
    <property type="match status" value="1"/>
</dbReference>
<dbReference type="InterPro" id="IPR000157">
    <property type="entry name" value="TIR_dom"/>
</dbReference>
<sequence length="292" mass="32383">MTKIFISYRRNDVGGYAGRLCDRLNAHLGEDSIFMDVEDIHPGQDFVRAIDDTVAKCDYLLVLIGPRWLETLAQRSSSNEDFVHHEIVTGLTRNIQVIPVLVAGAKMPGIQQLPADLAELSRRQAIEIRDDRFDDDVARLIRLLEIASPKNSLQPASRSRLRVFAVLAVFMSILIAGIIFLASQRSPVPEINGTWLADMQKTGQQPYRISLTFVHEGRVIRGIVDYPTGNGVIQEGTVEGESLTFSTLHTPQFESEPAVIHFTGKIKEDGIYLTSTNDAGIATGIARKKLSE</sequence>
<dbReference type="AlphaFoldDB" id="A0A1I4MGK7"/>
<evidence type="ECO:0000313" key="3">
    <source>
        <dbReference type="EMBL" id="SFM02381.1"/>
    </source>
</evidence>
<keyword evidence="1" id="KW-0472">Membrane</keyword>
<organism evidence="3 4">
    <name type="scientific">Nitrosomonas nitrosa</name>
    <dbReference type="NCBI Taxonomy" id="52442"/>
    <lineage>
        <taxon>Bacteria</taxon>
        <taxon>Pseudomonadati</taxon>
        <taxon>Pseudomonadota</taxon>
        <taxon>Betaproteobacteria</taxon>
        <taxon>Nitrosomonadales</taxon>
        <taxon>Nitrosomonadaceae</taxon>
        <taxon>Nitrosomonas</taxon>
    </lineage>
</organism>
<dbReference type="PROSITE" id="PS50104">
    <property type="entry name" value="TIR"/>
    <property type="match status" value="1"/>
</dbReference>
<feature type="domain" description="TIR" evidence="2">
    <location>
        <begin position="1"/>
        <end position="148"/>
    </location>
</feature>
<dbReference type="STRING" id="52442.SAMN05421880_10482"/>
<name>A0A1I4MGK7_9PROT</name>
<dbReference type="SUPFAM" id="SSF52200">
    <property type="entry name" value="Toll/Interleukin receptor TIR domain"/>
    <property type="match status" value="1"/>
</dbReference>
<gene>
    <name evidence="3" type="ORF">SAMN05421880_10482</name>
</gene>
<feature type="transmembrane region" description="Helical" evidence="1">
    <location>
        <begin position="163"/>
        <end position="182"/>
    </location>
</feature>
<dbReference type="GO" id="GO:0007165">
    <property type="term" value="P:signal transduction"/>
    <property type="evidence" value="ECO:0007669"/>
    <property type="project" value="InterPro"/>
</dbReference>
<protein>
    <submittedName>
        <fullName evidence="3">TIR domain-containing protein</fullName>
    </submittedName>
</protein>
<evidence type="ECO:0000313" key="4">
    <source>
        <dbReference type="Proteomes" id="UP000199561"/>
    </source>
</evidence>
<accession>A0A1I4MGK7</accession>
<dbReference type="RefSeq" id="WP_090666540.1">
    <property type="nucleotide sequence ID" value="NZ_FOUF01000004.1"/>
</dbReference>
<proteinExistence type="predicted"/>
<dbReference type="Gene3D" id="3.40.50.10140">
    <property type="entry name" value="Toll/interleukin-1 receptor homology (TIR) domain"/>
    <property type="match status" value="1"/>
</dbReference>
<reference evidence="3 4" key="1">
    <citation type="submission" date="2016-10" db="EMBL/GenBank/DDBJ databases">
        <authorList>
            <person name="de Groot N.N."/>
        </authorList>
    </citation>
    <scope>NUCLEOTIDE SEQUENCE [LARGE SCALE GENOMIC DNA]</scope>
    <source>
        <strain evidence="3 4">Nm146</strain>
    </source>
</reference>
<dbReference type="Proteomes" id="UP000199561">
    <property type="component" value="Unassembled WGS sequence"/>
</dbReference>
<dbReference type="EMBL" id="FOUF01000004">
    <property type="protein sequence ID" value="SFM02381.1"/>
    <property type="molecule type" value="Genomic_DNA"/>
</dbReference>